<dbReference type="OrthoDB" id="10693317at2759"/>
<sequence>MKKASAFAGRKAADRLKREAHPAPRQKTMERMRRARKSMKPGSRAAVWGPTSRARRTRRPPLCSRGEGCLVREREKKGDTSTCFSLTRRRSGASPRPAAESRVSGSETATERSSERGGSGHATGGEGSPPPPEQGSEEDASPPFCLPSTSTPVAFPAPLSLAFGPSFSASSASRPASAYSLVARGEHGALEAQRRRTKARKQVETADTHESAHASAEVLGSRRDRRLLRGLGSSANATPAFCPSSHLSEEAFSSSLLSPSADPPPALPSWCARSGVPRRLSSPRVSASSGLHEWRMSSSSAAVPELASRSRSASACLSSDTPRSRFSSPRSSSSSSPSVSPHVAVGRLGCRPGDGLSRELSALSAEGKVPADAGEQHGAVGSREARNVSCSSSRSCRASSLRCQPLSNAAHFPSTPAADAPTRREERQSVKQKNARLLPAGRACPPSTPYGDAVALPSAFPPSFESFPPPSSARLGFFESHVYIHPTRVPPPERSALPMRGDAVLAASPFSSFPPPSSALLAFVPSRCLPPLAEPSASSAGSPLSSAFSASPLSAFPAADRFSPLCSAASPSSTQRARRRVYVHLVEASSTGAEKTLGTGLGTDANSPEGGAQSGVGEALMAAERRTSQELSHASVFRALRTWRVSSVAHGGVPGEKRGQEKAKGRRRAGSQAPVPAAEGKEGSRSGTEPEGEEKLIERVVEWLVTDRLHATVFLLDGRDRDTGLDGQTRALGAVGAAGEEASRVQREDSSGSSSLSASRVPSQAFPPRSWRHADACLPSLLTRFEGTPPDASTAGAKGGCERESREGTERPPPPGTLQRARAGLSEKIVSRLFKAKARAQEDAADLAFGLSIFLISNTRVVDLLAAPSSLRASSAAASLLSAAVRPSCLACFARLTPQPSSFDSSLHGAASSSSSPSPSPCSSSPASEPDCDPTEGPSKGRGVSNRLLTTFVRTSREAKTLLRGAGRRLSSLLSQSLSSQKEQEDAPHDRTADRRSDAAGRVPQESDEAQERETLLCVRVQVVSLPEPAAPAPAHATLSLLHLVAPVAGEHVQERAALAGRDAPPAKPAPATPQPSSASNFLLAGASCARLTCSSSRWSSRPPAEAASSRASRALLALLRRYLDLPLAAEPPPAPSASVYAHSSRCAQAPAAAPSASLALAASPGRLSFAEELLAPLLARRAKTFALAVLPSHICEPSCDTVALLDTLQRAALHSPRCVPLPLCALAAAAEEDLPSRRARGGLTQETQAPARQARRQPRVAANGERARWRRMRRGELVSAAPLAARSSRRRGRLPAAGGSSASAASASRPSSAVALRASLSLRPLPRPRAQAAEKGTWISERLARLGRTPRRLSPPRCGEGSLKESRAQRSSAVRRAASSSLAASRGKTHVSSPRAGASSSVGSSASSGAVSPLDPSTRSSVGARREGSAAPGRPRREAPAASAQSQAVQGVAAGPGLATASKSLSRSRLPSPFYPSSRSETQRRLLAASASSAPARPLRPQQASASPLHRELLGPSSSACVARFASSSASPSISFHASARDQPQAAASRERGKEPTAVSEELHRRLHSPARKRELVMQLQNGEREADSETPPGTGASRNGERRERAGSQSAAEDESALGEEGAERRRTRRRKSTLSSPYTEETVPEEERKAANADRQENKSQILPKYLSAKPLLPCGARPRAAPAGLDSALCSSVSSSSASLSSSSCTASREGLTRSPIPRHQSPQSRALRGVRTPQRVELARPPADALGSVEDSPARPRAAGELFERGRHGRGRRLSSPLAHLAGAGCIDPLALRSSSFYAAQRDLAPAAEDVQPWVSPSERLARAAKGARLAADAFEEGRAHEASDAATGRRTRGQKEGKLRGATSEKRARARREPAEASEWSRGQAGGRRLAAAFAEKETPGRGLRAKEDAEASHPRLASDPRRTGRARGRGQADILREEETLLRVREADLQLEIVRLRGLLRRALAGHSQSRETSQSEAGEEDAFQRMEQIDGYEQALEQVLAETGTVLRCAAPHVCVNGLLRA</sequence>
<feature type="compositionally biased region" description="Basic and acidic residues" evidence="1">
    <location>
        <begin position="741"/>
        <end position="750"/>
    </location>
</feature>
<feature type="region of interest" description="Disordered" evidence="1">
    <location>
        <begin position="735"/>
        <end position="769"/>
    </location>
</feature>
<feature type="compositionally biased region" description="Basic and acidic residues" evidence="1">
    <location>
        <begin position="1648"/>
        <end position="1661"/>
    </location>
</feature>
<dbReference type="GeneID" id="40312269"/>
<feature type="compositionally biased region" description="Basic and acidic residues" evidence="1">
    <location>
        <begin position="982"/>
        <end position="999"/>
    </location>
</feature>
<feature type="compositionally biased region" description="Low complexity" evidence="1">
    <location>
        <begin position="92"/>
        <end position="102"/>
    </location>
</feature>
<feature type="region of interest" description="Disordered" evidence="1">
    <location>
        <begin position="649"/>
        <end position="694"/>
    </location>
</feature>
<feature type="region of interest" description="Disordered" evidence="1">
    <location>
        <begin position="253"/>
        <end position="390"/>
    </location>
</feature>
<feature type="region of interest" description="Disordered" evidence="1">
    <location>
        <begin position="407"/>
        <end position="445"/>
    </location>
</feature>
<evidence type="ECO:0000313" key="2">
    <source>
        <dbReference type="EMBL" id="PFH34191.1"/>
    </source>
</evidence>
<feature type="region of interest" description="Disordered" evidence="1">
    <location>
        <begin position="1342"/>
        <end position="1513"/>
    </location>
</feature>
<feature type="compositionally biased region" description="Low complexity" evidence="1">
    <location>
        <begin position="1674"/>
        <end position="1712"/>
    </location>
</feature>
<keyword evidence="3" id="KW-1185">Reference proteome</keyword>
<evidence type="ECO:0000313" key="3">
    <source>
        <dbReference type="Proteomes" id="UP000224006"/>
    </source>
</evidence>
<feature type="compositionally biased region" description="Low complexity" evidence="1">
    <location>
        <begin position="1295"/>
        <end position="1312"/>
    </location>
</feature>
<gene>
    <name evidence="2" type="ORF">BESB_073430</name>
</gene>
<evidence type="ECO:0000256" key="1">
    <source>
        <dbReference type="SAM" id="MobiDB-lite"/>
    </source>
</evidence>
<feature type="compositionally biased region" description="Basic and acidic residues" evidence="1">
    <location>
        <begin position="201"/>
        <end position="212"/>
    </location>
</feature>
<feature type="compositionally biased region" description="Low complexity" evidence="1">
    <location>
        <begin position="1525"/>
        <end position="1539"/>
    </location>
</feature>
<accession>A0A2A9MD18</accession>
<feature type="compositionally biased region" description="Basic and acidic residues" evidence="1">
    <location>
        <begin position="184"/>
        <end position="194"/>
    </location>
</feature>
<feature type="compositionally biased region" description="Low complexity" evidence="1">
    <location>
        <begin position="159"/>
        <end position="180"/>
    </location>
</feature>
<feature type="region of interest" description="Disordered" evidence="1">
    <location>
        <begin position="903"/>
        <end position="950"/>
    </location>
</feature>
<feature type="region of interest" description="Disordered" evidence="1">
    <location>
        <begin position="594"/>
        <end position="614"/>
    </location>
</feature>
<protein>
    <submittedName>
        <fullName evidence="2">Uncharacterized protein</fullName>
    </submittedName>
</protein>
<organism evidence="2 3">
    <name type="scientific">Besnoitia besnoiti</name>
    <name type="common">Apicomplexan protozoan</name>
    <dbReference type="NCBI Taxonomy" id="94643"/>
    <lineage>
        <taxon>Eukaryota</taxon>
        <taxon>Sar</taxon>
        <taxon>Alveolata</taxon>
        <taxon>Apicomplexa</taxon>
        <taxon>Conoidasida</taxon>
        <taxon>Coccidia</taxon>
        <taxon>Eucoccidiorida</taxon>
        <taxon>Eimeriorina</taxon>
        <taxon>Sarcocystidae</taxon>
        <taxon>Besnoitia</taxon>
    </lineage>
</organism>
<dbReference type="VEuPathDB" id="ToxoDB:BESB_073430"/>
<dbReference type="RefSeq" id="XP_029218200.1">
    <property type="nucleotide sequence ID" value="XM_029365716.1"/>
</dbReference>
<feature type="compositionally biased region" description="Basic and acidic residues" evidence="1">
    <location>
        <begin position="1901"/>
        <end position="1929"/>
    </location>
</feature>
<name>A0A2A9MD18_BESBE</name>
<feature type="compositionally biased region" description="Low complexity" evidence="1">
    <location>
        <begin position="306"/>
        <end position="341"/>
    </location>
</feature>
<feature type="compositionally biased region" description="Basic and acidic residues" evidence="1">
    <location>
        <begin position="11"/>
        <end position="32"/>
    </location>
</feature>
<feature type="region of interest" description="Disordered" evidence="1">
    <location>
        <begin position="1"/>
        <end position="224"/>
    </location>
</feature>
<reference evidence="2 3" key="1">
    <citation type="submission" date="2017-09" db="EMBL/GenBank/DDBJ databases">
        <title>Genome sequencing of Besnoitia besnoiti strain Bb-Ger1.</title>
        <authorList>
            <person name="Schares G."/>
            <person name="Venepally P."/>
            <person name="Lorenzi H.A."/>
        </authorList>
    </citation>
    <scope>NUCLEOTIDE SEQUENCE [LARGE SCALE GENOMIC DNA]</scope>
    <source>
        <strain evidence="2 3">Bb-Ger1</strain>
    </source>
</reference>
<feature type="compositionally biased region" description="Low complexity" evidence="1">
    <location>
        <begin position="1883"/>
        <end position="1900"/>
    </location>
</feature>
<feature type="region of interest" description="Disordered" evidence="1">
    <location>
        <begin position="1840"/>
        <end position="1937"/>
    </location>
</feature>
<feature type="compositionally biased region" description="Low complexity" evidence="1">
    <location>
        <begin position="1441"/>
        <end position="1502"/>
    </location>
</feature>
<feature type="compositionally biased region" description="Low complexity" evidence="1">
    <location>
        <begin position="751"/>
        <end position="763"/>
    </location>
</feature>
<dbReference type="KEGG" id="bbes:BESB_073430"/>
<feature type="region of interest" description="Disordered" evidence="1">
    <location>
        <begin position="784"/>
        <end position="822"/>
    </location>
</feature>
<comment type="caution">
    <text evidence="2">The sequence shown here is derived from an EMBL/GenBank/DDBJ whole genome shotgun (WGS) entry which is preliminary data.</text>
</comment>
<feature type="region of interest" description="Disordered" evidence="1">
    <location>
        <begin position="1525"/>
        <end position="1762"/>
    </location>
</feature>
<feature type="compositionally biased region" description="Basic and acidic residues" evidence="1">
    <location>
        <begin position="70"/>
        <end position="79"/>
    </location>
</feature>
<feature type="compositionally biased region" description="Basic and acidic residues" evidence="1">
    <location>
        <begin position="1859"/>
        <end position="1881"/>
    </location>
</feature>
<proteinExistence type="predicted"/>
<feature type="region of interest" description="Disordered" evidence="1">
    <location>
        <begin position="1237"/>
        <end position="1269"/>
    </location>
</feature>
<feature type="compositionally biased region" description="Gly residues" evidence="1">
    <location>
        <begin position="117"/>
        <end position="127"/>
    </location>
</feature>
<dbReference type="EMBL" id="NWUJ01000007">
    <property type="protein sequence ID" value="PFH34191.1"/>
    <property type="molecule type" value="Genomic_DNA"/>
</dbReference>
<feature type="compositionally biased region" description="Low complexity" evidence="1">
    <location>
        <begin position="903"/>
        <end position="929"/>
    </location>
</feature>
<feature type="region of interest" description="Disordered" evidence="1">
    <location>
        <begin position="1281"/>
        <end position="1312"/>
    </location>
</feature>
<feature type="compositionally biased region" description="Low complexity" evidence="1">
    <location>
        <begin position="1370"/>
        <end position="1413"/>
    </location>
</feature>
<dbReference type="Proteomes" id="UP000224006">
    <property type="component" value="Unassembled WGS sequence"/>
</dbReference>
<feature type="compositionally biased region" description="Basic and acidic residues" evidence="1">
    <location>
        <begin position="800"/>
        <end position="810"/>
    </location>
</feature>
<feature type="region of interest" description="Disordered" evidence="1">
    <location>
        <begin position="1059"/>
        <end position="1079"/>
    </location>
</feature>
<feature type="region of interest" description="Disordered" evidence="1">
    <location>
        <begin position="973"/>
        <end position="1013"/>
    </location>
</feature>